<proteinExistence type="inferred from homology"/>
<dbReference type="RefSeq" id="WP_093197341.1">
    <property type="nucleotide sequence ID" value="NZ_FNGS01000001.1"/>
</dbReference>
<dbReference type="PANTHER" id="PTHR43133">
    <property type="entry name" value="RNA POLYMERASE ECF-TYPE SIGMA FACTO"/>
    <property type="match status" value="1"/>
</dbReference>
<dbReference type="Pfam" id="PF08281">
    <property type="entry name" value="Sigma70_r4_2"/>
    <property type="match status" value="1"/>
</dbReference>
<dbReference type="PANTHER" id="PTHR43133:SF46">
    <property type="entry name" value="RNA POLYMERASE SIGMA-70 FACTOR ECF SUBFAMILY"/>
    <property type="match status" value="1"/>
</dbReference>
<organism evidence="8 9">
    <name type="scientific">Siphonobacter aquaeclarae</name>
    <dbReference type="NCBI Taxonomy" id="563176"/>
    <lineage>
        <taxon>Bacteria</taxon>
        <taxon>Pseudomonadati</taxon>
        <taxon>Bacteroidota</taxon>
        <taxon>Cytophagia</taxon>
        <taxon>Cytophagales</taxon>
        <taxon>Cytophagaceae</taxon>
        <taxon>Siphonobacter</taxon>
    </lineage>
</organism>
<evidence type="ECO:0000313" key="8">
    <source>
        <dbReference type="EMBL" id="SDL26093.1"/>
    </source>
</evidence>
<accession>A0A1G9IMG0</accession>
<dbReference type="InterPro" id="IPR039425">
    <property type="entry name" value="RNA_pol_sigma-70-like"/>
</dbReference>
<gene>
    <name evidence="8" type="ORF">SAMN04488090_0532</name>
</gene>
<keyword evidence="5" id="KW-1133">Transmembrane helix</keyword>
<dbReference type="InterPro" id="IPR013324">
    <property type="entry name" value="RNA_pol_sigma_r3/r4-like"/>
</dbReference>
<keyword evidence="9" id="KW-1185">Reference proteome</keyword>
<evidence type="ECO:0000313" key="9">
    <source>
        <dbReference type="Proteomes" id="UP000198901"/>
    </source>
</evidence>
<feature type="domain" description="RNA polymerase sigma-70 region 2" evidence="6">
    <location>
        <begin position="28"/>
        <end position="87"/>
    </location>
</feature>
<evidence type="ECO:0000256" key="3">
    <source>
        <dbReference type="ARBA" id="ARBA00023082"/>
    </source>
</evidence>
<evidence type="ECO:0000256" key="4">
    <source>
        <dbReference type="ARBA" id="ARBA00023163"/>
    </source>
</evidence>
<keyword evidence="3" id="KW-0731">Sigma factor</keyword>
<evidence type="ECO:0000259" key="6">
    <source>
        <dbReference type="Pfam" id="PF04542"/>
    </source>
</evidence>
<dbReference type="GO" id="GO:0003677">
    <property type="term" value="F:DNA binding"/>
    <property type="evidence" value="ECO:0007669"/>
    <property type="project" value="InterPro"/>
</dbReference>
<dbReference type="Pfam" id="PF04542">
    <property type="entry name" value="Sigma70_r2"/>
    <property type="match status" value="1"/>
</dbReference>
<dbReference type="InterPro" id="IPR036388">
    <property type="entry name" value="WH-like_DNA-bd_sf"/>
</dbReference>
<dbReference type="AlphaFoldDB" id="A0A1G9IMG0"/>
<dbReference type="STRING" id="563176.SAMN04488090_0532"/>
<dbReference type="NCBIfam" id="TIGR02937">
    <property type="entry name" value="sigma70-ECF"/>
    <property type="match status" value="1"/>
</dbReference>
<keyword evidence="2" id="KW-0805">Transcription regulation</keyword>
<dbReference type="Gene3D" id="1.10.10.10">
    <property type="entry name" value="Winged helix-like DNA-binding domain superfamily/Winged helix DNA-binding domain"/>
    <property type="match status" value="1"/>
</dbReference>
<evidence type="ECO:0000256" key="1">
    <source>
        <dbReference type="ARBA" id="ARBA00010641"/>
    </source>
</evidence>
<dbReference type="Gene3D" id="1.10.1740.10">
    <property type="match status" value="1"/>
</dbReference>
<dbReference type="InterPro" id="IPR007627">
    <property type="entry name" value="RNA_pol_sigma70_r2"/>
</dbReference>
<keyword evidence="5" id="KW-0472">Membrane</keyword>
<dbReference type="CDD" id="cd06171">
    <property type="entry name" value="Sigma70_r4"/>
    <property type="match status" value="1"/>
</dbReference>
<dbReference type="InterPro" id="IPR013249">
    <property type="entry name" value="RNA_pol_sigma70_r4_t2"/>
</dbReference>
<evidence type="ECO:0000256" key="2">
    <source>
        <dbReference type="ARBA" id="ARBA00023015"/>
    </source>
</evidence>
<dbReference type="OrthoDB" id="9150024at2"/>
<dbReference type="SUPFAM" id="SSF88659">
    <property type="entry name" value="Sigma3 and sigma4 domains of RNA polymerase sigma factors"/>
    <property type="match status" value="1"/>
</dbReference>
<dbReference type="EMBL" id="FNGS01000001">
    <property type="protein sequence ID" value="SDL26093.1"/>
    <property type="molecule type" value="Genomic_DNA"/>
</dbReference>
<feature type="transmembrane region" description="Helical" evidence="5">
    <location>
        <begin position="182"/>
        <end position="198"/>
    </location>
</feature>
<evidence type="ECO:0000259" key="7">
    <source>
        <dbReference type="Pfam" id="PF08281"/>
    </source>
</evidence>
<feature type="domain" description="RNA polymerase sigma factor 70 region 4 type 2" evidence="7">
    <location>
        <begin position="127"/>
        <end position="179"/>
    </location>
</feature>
<dbReference type="GO" id="GO:0006352">
    <property type="term" value="P:DNA-templated transcription initiation"/>
    <property type="evidence" value="ECO:0007669"/>
    <property type="project" value="InterPro"/>
</dbReference>
<comment type="similarity">
    <text evidence="1">Belongs to the sigma-70 factor family. ECF subfamily.</text>
</comment>
<dbReference type="InterPro" id="IPR013325">
    <property type="entry name" value="RNA_pol_sigma_r2"/>
</dbReference>
<dbReference type="GO" id="GO:0016987">
    <property type="term" value="F:sigma factor activity"/>
    <property type="evidence" value="ECO:0007669"/>
    <property type="project" value="UniProtKB-KW"/>
</dbReference>
<name>A0A1G9IMG0_9BACT</name>
<sequence length="199" mass="23544">MKTDWHTSDDIQLWNQFRKGDADAFAGLYQRYVGVLYNYGYHFLADAAEVEDAIQELFIDLWRLRENLSETTSVKFYLFRSLRRRIRQVSEGRSLTVQIPDSPSSDHAIPSYEADYIFQEQHTLDLHRLREVLLQLPARQHEAIRLRFFDDFSWEQVALIMQMNEQSVRNLIQRALRKLKELFGLLAAFLPLLMYPGLS</sequence>
<keyword evidence="4" id="KW-0804">Transcription</keyword>
<dbReference type="Proteomes" id="UP000198901">
    <property type="component" value="Unassembled WGS sequence"/>
</dbReference>
<evidence type="ECO:0000256" key="5">
    <source>
        <dbReference type="SAM" id="Phobius"/>
    </source>
</evidence>
<protein>
    <submittedName>
        <fullName evidence="8">RNA polymerase sigma-70 factor, ECF subfamily</fullName>
    </submittedName>
</protein>
<dbReference type="InterPro" id="IPR014284">
    <property type="entry name" value="RNA_pol_sigma-70_dom"/>
</dbReference>
<reference evidence="8 9" key="1">
    <citation type="submission" date="2016-10" db="EMBL/GenBank/DDBJ databases">
        <authorList>
            <person name="de Groot N.N."/>
        </authorList>
    </citation>
    <scope>NUCLEOTIDE SEQUENCE [LARGE SCALE GENOMIC DNA]</scope>
    <source>
        <strain evidence="8 9">DSM 21668</strain>
    </source>
</reference>
<dbReference type="SUPFAM" id="SSF88946">
    <property type="entry name" value="Sigma2 domain of RNA polymerase sigma factors"/>
    <property type="match status" value="1"/>
</dbReference>
<keyword evidence="5" id="KW-0812">Transmembrane</keyword>